<reference evidence="1" key="1">
    <citation type="journal article" date="2015" name="Nature">
        <title>Complex archaea that bridge the gap between prokaryotes and eukaryotes.</title>
        <authorList>
            <person name="Spang A."/>
            <person name="Saw J.H."/>
            <person name="Jorgensen S.L."/>
            <person name="Zaremba-Niedzwiedzka K."/>
            <person name="Martijn J."/>
            <person name="Lind A.E."/>
            <person name="van Eijk R."/>
            <person name="Schleper C."/>
            <person name="Guy L."/>
            <person name="Ettema T.J."/>
        </authorList>
    </citation>
    <scope>NUCLEOTIDE SEQUENCE</scope>
</reference>
<evidence type="ECO:0000313" key="1">
    <source>
        <dbReference type="EMBL" id="KKN34616.1"/>
    </source>
</evidence>
<proteinExistence type="predicted"/>
<dbReference type="EMBL" id="LAZR01002095">
    <property type="protein sequence ID" value="KKN34616.1"/>
    <property type="molecule type" value="Genomic_DNA"/>
</dbReference>
<protein>
    <submittedName>
        <fullName evidence="1">Uncharacterized protein</fullName>
    </submittedName>
</protein>
<comment type="caution">
    <text evidence="1">The sequence shown here is derived from an EMBL/GenBank/DDBJ whole genome shotgun (WGS) entry which is preliminary data.</text>
</comment>
<organism evidence="1">
    <name type="scientific">marine sediment metagenome</name>
    <dbReference type="NCBI Taxonomy" id="412755"/>
    <lineage>
        <taxon>unclassified sequences</taxon>
        <taxon>metagenomes</taxon>
        <taxon>ecological metagenomes</taxon>
    </lineage>
</organism>
<gene>
    <name evidence="1" type="ORF">LCGC14_0792060</name>
</gene>
<accession>A0A0F9SC84</accession>
<dbReference type="AlphaFoldDB" id="A0A0F9SC84"/>
<sequence>MKLETVKDLERCYDCRCIDEKCVIHYLLKKEAIKWVKEDLEYLKIAPKDDATQIAINIIIKVWMHRLNITKGDLK</sequence>
<name>A0A0F9SC84_9ZZZZ</name>